<comment type="caution">
    <text evidence="5">The sequence shown here is derived from an EMBL/GenBank/DDBJ whole genome shotgun (WGS) entry which is preliminary data.</text>
</comment>
<dbReference type="CDD" id="cd01392">
    <property type="entry name" value="HTH_LacI"/>
    <property type="match status" value="1"/>
</dbReference>
<evidence type="ECO:0000256" key="1">
    <source>
        <dbReference type="ARBA" id="ARBA00023015"/>
    </source>
</evidence>
<keyword evidence="2" id="KW-0238">DNA-binding</keyword>
<reference evidence="5 6" key="1">
    <citation type="submission" date="2014-03" db="EMBL/GenBank/DDBJ databases">
        <title>Genomics of Bifidobacteria.</title>
        <authorList>
            <person name="Ventura M."/>
            <person name="Milani C."/>
            <person name="Lugli G.A."/>
        </authorList>
    </citation>
    <scope>NUCLEOTIDE SEQUENCE [LARGE SCALE GENOMIC DNA]</scope>
    <source>
        <strain evidence="5 6">LMG 10738</strain>
    </source>
</reference>
<evidence type="ECO:0000256" key="2">
    <source>
        <dbReference type="ARBA" id="ARBA00023125"/>
    </source>
</evidence>
<protein>
    <submittedName>
        <fullName evidence="5">HTH-type transcriptional regulator Reg1</fullName>
    </submittedName>
</protein>
<sequence>MSVTLADIAERAGVSLATASRAINGRPGVSEEKRDAVLAAARELGMDPSRGMVREARVIVVVTPVLTDPVIAHFVDELGGQLARRGCLMLVCSDSGVLLPSVHLVDGAVVLDARYAESPVVTFLESQGVPMVHLNGQSDDEDGLCVGTDVRAAMTMVLRHLMDLGHRRIGLLMGPRNRYGAQDRLEAARECLEGRGVPYDDDMTVWTGLDVESGRLGARLLLERDATAVVCAGDELAMGAVRASRNLGLSVPGDVSVVGFGDSPMMATSVPSLTTVRQPVTRIVSFTLDALAAMLDNPEAVVGRNVLTFEPELVARESTGPCPDGAR</sequence>
<dbReference type="eggNOG" id="COG1609">
    <property type="taxonomic scope" value="Bacteria"/>
</dbReference>
<dbReference type="Proteomes" id="UP000029067">
    <property type="component" value="Unassembled WGS sequence"/>
</dbReference>
<dbReference type="SUPFAM" id="SSF47413">
    <property type="entry name" value="lambda repressor-like DNA-binding domains"/>
    <property type="match status" value="1"/>
</dbReference>
<evidence type="ECO:0000256" key="3">
    <source>
        <dbReference type="ARBA" id="ARBA00023163"/>
    </source>
</evidence>
<proteinExistence type="predicted"/>
<name>A0A087AHT6_9BIFI</name>
<gene>
    <name evidence="5" type="ORF">BCUN_1937</name>
</gene>
<dbReference type="RefSeq" id="WP_033517480.1">
    <property type="nucleotide sequence ID" value="NZ_JGYV01000030.1"/>
</dbReference>
<dbReference type="InterPro" id="IPR010982">
    <property type="entry name" value="Lambda_DNA-bd_dom_sf"/>
</dbReference>
<dbReference type="Gene3D" id="1.10.260.40">
    <property type="entry name" value="lambda repressor-like DNA-binding domains"/>
    <property type="match status" value="1"/>
</dbReference>
<dbReference type="Pfam" id="PF00356">
    <property type="entry name" value="LacI"/>
    <property type="match status" value="1"/>
</dbReference>
<keyword evidence="6" id="KW-1185">Reference proteome</keyword>
<evidence type="ECO:0000313" key="5">
    <source>
        <dbReference type="EMBL" id="KFI58336.1"/>
    </source>
</evidence>
<dbReference type="PANTHER" id="PTHR30146:SF153">
    <property type="entry name" value="LACTOSE OPERON REPRESSOR"/>
    <property type="match status" value="1"/>
</dbReference>
<keyword evidence="1" id="KW-0805">Transcription regulation</keyword>
<dbReference type="GO" id="GO:0000976">
    <property type="term" value="F:transcription cis-regulatory region binding"/>
    <property type="evidence" value="ECO:0007669"/>
    <property type="project" value="TreeGrafter"/>
</dbReference>
<dbReference type="Gene3D" id="3.40.50.2300">
    <property type="match status" value="2"/>
</dbReference>
<dbReference type="InterPro" id="IPR000843">
    <property type="entry name" value="HTH_LacI"/>
</dbReference>
<accession>A0A087AHT6</accession>
<dbReference type="AlphaFoldDB" id="A0A087AHT6"/>
<dbReference type="Pfam" id="PF13377">
    <property type="entry name" value="Peripla_BP_3"/>
    <property type="match status" value="1"/>
</dbReference>
<dbReference type="InterPro" id="IPR028082">
    <property type="entry name" value="Peripla_BP_I"/>
</dbReference>
<dbReference type="PANTHER" id="PTHR30146">
    <property type="entry name" value="LACI-RELATED TRANSCRIPTIONAL REPRESSOR"/>
    <property type="match status" value="1"/>
</dbReference>
<dbReference type="SUPFAM" id="SSF53822">
    <property type="entry name" value="Periplasmic binding protein-like I"/>
    <property type="match status" value="1"/>
</dbReference>
<dbReference type="OrthoDB" id="3227375at2"/>
<dbReference type="EMBL" id="JGYV01000030">
    <property type="protein sequence ID" value="KFI58336.1"/>
    <property type="molecule type" value="Genomic_DNA"/>
</dbReference>
<evidence type="ECO:0000259" key="4">
    <source>
        <dbReference type="PROSITE" id="PS50932"/>
    </source>
</evidence>
<dbReference type="STRING" id="1688.BCUN_1937"/>
<organism evidence="5 6">
    <name type="scientific">Bifidobacterium cuniculi</name>
    <dbReference type="NCBI Taxonomy" id="1688"/>
    <lineage>
        <taxon>Bacteria</taxon>
        <taxon>Bacillati</taxon>
        <taxon>Actinomycetota</taxon>
        <taxon>Actinomycetes</taxon>
        <taxon>Bifidobacteriales</taxon>
        <taxon>Bifidobacteriaceae</taxon>
        <taxon>Bifidobacterium</taxon>
    </lineage>
</organism>
<dbReference type="PROSITE" id="PS00356">
    <property type="entry name" value="HTH_LACI_1"/>
    <property type="match status" value="1"/>
</dbReference>
<dbReference type="PROSITE" id="PS50932">
    <property type="entry name" value="HTH_LACI_2"/>
    <property type="match status" value="1"/>
</dbReference>
<keyword evidence="3" id="KW-0804">Transcription</keyword>
<dbReference type="SMART" id="SM00354">
    <property type="entry name" value="HTH_LACI"/>
    <property type="match status" value="1"/>
</dbReference>
<dbReference type="InterPro" id="IPR046335">
    <property type="entry name" value="LacI/GalR-like_sensor"/>
</dbReference>
<feature type="domain" description="HTH lacI-type" evidence="4">
    <location>
        <begin position="3"/>
        <end position="45"/>
    </location>
</feature>
<evidence type="ECO:0000313" key="6">
    <source>
        <dbReference type="Proteomes" id="UP000029067"/>
    </source>
</evidence>
<dbReference type="GO" id="GO:0003700">
    <property type="term" value="F:DNA-binding transcription factor activity"/>
    <property type="evidence" value="ECO:0007669"/>
    <property type="project" value="TreeGrafter"/>
</dbReference>